<dbReference type="InterPro" id="IPR051401">
    <property type="entry name" value="GtrA_CellWall_Glycosyl"/>
</dbReference>
<organism evidence="8 9">
    <name type="scientific">Methylocella silvestris</name>
    <dbReference type="NCBI Taxonomy" id="199596"/>
    <lineage>
        <taxon>Bacteria</taxon>
        <taxon>Pseudomonadati</taxon>
        <taxon>Pseudomonadota</taxon>
        <taxon>Alphaproteobacteria</taxon>
        <taxon>Hyphomicrobiales</taxon>
        <taxon>Beijerinckiaceae</taxon>
        <taxon>Methylocella</taxon>
    </lineage>
</organism>
<dbReference type="InterPro" id="IPR007267">
    <property type="entry name" value="GtrA_DPMS_TM"/>
</dbReference>
<evidence type="ECO:0000256" key="3">
    <source>
        <dbReference type="ARBA" id="ARBA00022692"/>
    </source>
</evidence>
<dbReference type="AlphaFoldDB" id="A0A2J7THX1"/>
<evidence type="ECO:0000259" key="7">
    <source>
        <dbReference type="Pfam" id="PF04138"/>
    </source>
</evidence>
<dbReference type="Pfam" id="PF04138">
    <property type="entry name" value="GtrA_DPMS_TM"/>
    <property type="match status" value="1"/>
</dbReference>
<reference evidence="8 9" key="1">
    <citation type="submission" date="2017-10" db="EMBL/GenBank/DDBJ databases">
        <title>Genome announcement of Methylocella silvestris TVC from permafrost.</title>
        <authorList>
            <person name="Wang J."/>
            <person name="Geng K."/>
            <person name="Ul-Haque F."/>
            <person name="Crombie A.T."/>
            <person name="Street L.E."/>
            <person name="Wookey P.A."/>
            <person name="Murrell J.C."/>
            <person name="Pratscher J."/>
        </authorList>
    </citation>
    <scope>NUCLEOTIDE SEQUENCE [LARGE SCALE GENOMIC DNA]</scope>
    <source>
        <strain evidence="8 9">TVC</strain>
    </source>
</reference>
<comment type="similarity">
    <text evidence="2">Belongs to the GtrA family.</text>
</comment>
<comment type="caution">
    <text evidence="8">The sequence shown here is derived from an EMBL/GenBank/DDBJ whole genome shotgun (WGS) entry which is preliminary data.</text>
</comment>
<keyword evidence="4 6" id="KW-1133">Transmembrane helix</keyword>
<feature type="transmembrane region" description="Helical" evidence="6">
    <location>
        <begin position="75"/>
        <end position="93"/>
    </location>
</feature>
<evidence type="ECO:0000256" key="5">
    <source>
        <dbReference type="ARBA" id="ARBA00023136"/>
    </source>
</evidence>
<comment type="subcellular location">
    <subcellularLocation>
        <location evidence="1">Membrane</location>
        <topology evidence="1">Multi-pass membrane protein</topology>
    </subcellularLocation>
</comment>
<feature type="transmembrane region" description="Helical" evidence="6">
    <location>
        <begin position="39"/>
        <end position="55"/>
    </location>
</feature>
<evidence type="ECO:0000256" key="1">
    <source>
        <dbReference type="ARBA" id="ARBA00004141"/>
    </source>
</evidence>
<protein>
    <submittedName>
        <fullName evidence="8">Polysaccharide synthesis protein GtrA</fullName>
    </submittedName>
</protein>
<dbReference type="GO" id="GO:0000271">
    <property type="term" value="P:polysaccharide biosynthetic process"/>
    <property type="evidence" value="ECO:0007669"/>
    <property type="project" value="InterPro"/>
</dbReference>
<proteinExistence type="inferred from homology"/>
<name>A0A2J7THX1_METSI</name>
<keyword evidence="5 6" id="KW-0472">Membrane</keyword>
<dbReference type="RefSeq" id="WP_102843254.1">
    <property type="nucleotide sequence ID" value="NZ_PDZR01000007.1"/>
</dbReference>
<feature type="domain" description="GtrA/DPMS transmembrane" evidence="7">
    <location>
        <begin position="11"/>
        <end position="124"/>
    </location>
</feature>
<gene>
    <name evidence="8" type="ORF">CR492_08145</name>
</gene>
<keyword evidence="3 6" id="KW-0812">Transmembrane</keyword>
<evidence type="ECO:0000313" key="9">
    <source>
        <dbReference type="Proteomes" id="UP000236286"/>
    </source>
</evidence>
<dbReference type="GO" id="GO:0005886">
    <property type="term" value="C:plasma membrane"/>
    <property type="evidence" value="ECO:0007669"/>
    <property type="project" value="TreeGrafter"/>
</dbReference>
<dbReference type="PANTHER" id="PTHR38459">
    <property type="entry name" value="PROPHAGE BACTOPRENOL-LINKED GLUCOSE TRANSLOCASE HOMOLOG"/>
    <property type="match status" value="1"/>
</dbReference>
<dbReference type="Proteomes" id="UP000236286">
    <property type="component" value="Unassembled WGS sequence"/>
</dbReference>
<feature type="transmembrane region" description="Helical" evidence="6">
    <location>
        <begin position="12"/>
        <end position="33"/>
    </location>
</feature>
<dbReference type="PANTHER" id="PTHR38459:SF1">
    <property type="entry name" value="PROPHAGE BACTOPRENOL-LINKED GLUCOSE TRANSLOCASE HOMOLOG"/>
    <property type="match status" value="1"/>
</dbReference>
<dbReference type="OrthoDB" id="5422757at2"/>
<accession>A0A2J7THX1</accession>
<evidence type="ECO:0000256" key="2">
    <source>
        <dbReference type="ARBA" id="ARBA00009399"/>
    </source>
</evidence>
<evidence type="ECO:0000313" key="8">
    <source>
        <dbReference type="EMBL" id="PNG26370.1"/>
    </source>
</evidence>
<sequence length="125" mass="13367">MPQLFRQLSSFTGVGLLATALHYGVLIGLVEVWRAPPPAAAVAGSVAGAALSYVLNRRHTFRSERPHRRTGARFALVALGAAALTYVFMSLFVNGAGAPYLAAQVVTTGIVALWTFLAHRIWTFA</sequence>
<dbReference type="EMBL" id="PDZR01000007">
    <property type="protein sequence ID" value="PNG26370.1"/>
    <property type="molecule type" value="Genomic_DNA"/>
</dbReference>
<feature type="transmembrane region" description="Helical" evidence="6">
    <location>
        <begin position="99"/>
        <end position="117"/>
    </location>
</feature>
<evidence type="ECO:0000256" key="4">
    <source>
        <dbReference type="ARBA" id="ARBA00022989"/>
    </source>
</evidence>
<evidence type="ECO:0000256" key="6">
    <source>
        <dbReference type="SAM" id="Phobius"/>
    </source>
</evidence>